<dbReference type="Gene3D" id="3.10.10.10">
    <property type="entry name" value="HIV Type 1 Reverse Transcriptase, subunit A, domain 1"/>
    <property type="match status" value="1"/>
</dbReference>
<dbReference type="SUPFAM" id="SSF50630">
    <property type="entry name" value="Acid proteases"/>
    <property type="match status" value="1"/>
</dbReference>
<evidence type="ECO:0000313" key="14">
    <source>
        <dbReference type="WBParaSite" id="Hba_16859"/>
    </source>
</evidence>
<dbReference type="InterPro" id="IPR043502">
    <property type="entry name" value="DNA/RNA_pol_sf"/>
</dbReference>
<proteinExistence type="predicted"/>
<evidence type="ECO:0000256" key="1">
    <source>
        <dbReference type="ARBA" id="ARBA00012493"/>
    </source>
</evidence>
<evidence type="ECO:0000259" key="10">
    <source>
        <dbReference type="PROSITE" id="PS50158"/>
    </source>
</evidence>
<evidence type="ECO:0000256" key="6">
    <source>
        <dbReference type="ARBA" id="ARBA00022801"/>
    </source>
</evidence>
<keyword evidence="6" id="KW-0378">Hydrolase</keyword>
<organism evidence="13 14">
    <name type="scientific">Heterorhabditis bacteriophora</name>
    <name type="common">Entomopathogenic nematode worm</name>
    <dbReference type="NCBI Taxonomy" id="37862"/>
    <lineage>
        <taxon>Eukaryota</taxon>
        <taxon>Metazoa</taxon>
        <taxon>Ecdysozoa</taxon>
        <taxon>Nematoda</taxon>
        <taxon>Chromadorea</taxon>
        <taxon>Rhabditida</taxon>
        <taxon>Rhabditina</taxon>
        <taxon>Rhabditomorpha</taxon>
        <taxon>Strongyloidea</taxon>
        <taxon>Heterorhabditidae</taxon>
        <taxon>Heterorhabditis</taxon>
    </lineage>
</organism>
<dbReference type="InterPro" id="IPR001878">
    <property type="entry name" value="Znf_CCHC"/>
</dbReference>
<dbReference type="Gene3D" id="1.10.340.70">
    <property type="match status" value="1"/>
</dbReference>
<dbReference type="AlphaFoldDB" id="A0A1I7XH92"/>
<dbReference type="GO" id="GO:0016787">
    <property type="term" value="F:hydrolase activity"/>
    <property type="evidence" value="ECO:0007669"/>
    <property type="project" value="UniProtKB-KW"/>
</dbReference>
<protein>
    <recommendedName>
        <fullName evidence="1">RNA-directed DNA polymerase</fullName>
        <ecNumber evidence="1">2.7.7.49</ecNumber>
    </recommendedName>
</protein>
<dbReference type="InterPro" id="IPR041373">
    <property type="entry name" value="RT_RNaseH"/>
</dbReference>
<keyword evidence="4" id="KW-0540">Nuclease</keyword>
<evidence type="ECO:0000256" key="9">
    <source>
        <dbReference type="SAM" id="MobiDB-lite"/>
    </source>
</evidence>
<evidence type="ECO:0000313" key="13">
    <source>
        <dbReference type="Proteomes" id="UP000095283"/>
    </source>
</evidence>
<feature type="domain" description="Integrase catalytic" evidence="12">
    <location>
        <begin position="972"/>
        <end position="1056"/>
    </location>
</feature>
<dbReference type="PROSITE" id="PS50158">
    <property type="entry name" value="ZF_CCHC"/>
    <property type="match status" value="1"/>
</dbReference>
<keyword evidence="8" id="KW-0862">Zinc</keyword>
<dbReference type="GO" id="GO:0042575">
    <property type="term" value="C:DNA polymerase complex"/>
    <property type="evidence" value="ECO:0007669"/>
    <property type="project" value="UniProtKB-ARBA"/>
</dbReference>
<dbReference type="FunFam" id="3.30.70.270:FF:000003">
    <property type="entry name" value="Transposon Ty3-G Gag-Pol polyprotein"/>
    <property type="match status" value="1"/>
</dbReference>
<dbReference type="FunFam" id="3.30.70.270:FF:000020">
    <property type="entry name" value="Transposon Tf2-6 polyprotein-like Protein"/>
    <property type="match status" value="1"/>
</dbReference>
<evidence type="ECO:0000256" key="3">
    <source>
        <dbReference type="ARBA" id="ARBA00022695"/>
    </source>
</evidence>
<dbReference type="Gene3D" id="3.30.70.270">
    <property type="match status" value="2"/>
</dbReference>
<reference evidence="14" key="1">
    <citation type="submission" date="2016-11" db="UniProtKB">
        <authorList>
            <consortium name="WormBaseParasite"/>
        </authorList>
    </citation>
    <scope>IDENTIFICATION</scope>
</reference>
<dbReference type="PANTHER" id="PTHR37984:SF5">
    <property type="entry name" value="PROTEIN NYNRIN-LIKE"/>
    <property type="match status" value="1"/>
</dbReference>
<feature type="domain" description="Reverse transcriptase" evidence="11">
    <location>
        <begin position="380"/>
        <end position="560"/>
    </location>
</feature>
<evidence type="ECO:0000256" key="2">
    <source>
        <dbReference type="ARBA" id="ARBA00022679"/>
    </source>
</evidence>
<dbReference type="Gene3D" id="3.30.420.10">
    <property type="entry name" value="Ribonuclease H-like superfamily/Ribonuclease H"/>
    <property type="match status" value="1"/>
</dbReference>
<dbReference type="SUPFAM" id="SSF56672">
    <property type="entry name" value="DNA/RNA polymerases"/>
    <property type="match status" value="1"/>
</dbReference>
<dbReference type="GO" id="GO:0003964">
    <property type="term" value="F:RNA-directed DNA polymerase activity"/>
    <property type="evidence" value="ECO:0007669"/>
    <property type="project" value="UniProtKB-KW"/>
</dbReference>
<dbReference type="GO" id="GO:0003676">
    <property type="term" value="F:nucleic acid binding"/>
    <property type="evidence" value="ECO:0007669"/>
    <property type="project" value="InterPro"/>
</dbReference>
<evidence type="ECO:0000256" key="8">
    <source>
        <dbReference type="PROSITE-ProRule" id="PRU00047"/>
    </source>
</evidence>
<dbReference type="Pfam" id="PF17921">
    <property type="entry name" value="Integrase_H2C2"/>
    <property type="match status" value="1"/>
</dbReference>
<dbReference type="SUPFAM" id="SSF53098">
    <property type="entry name" value="Ribonuclease H-like"/>
    <property type="match status" value="1"/>
</dbReference>
<evidence type="ECO:0000256" key="5">
    <source>
        <dbReference type="ARBA" id="ARBA00022759"/>
    </source>
</evidence>
<accession>A0A1I7XH92</accession>
<feature type="region of interest" description="Disordered" evidence="9">
    <location>
        <begin position="1150"/>
        <end position="1220"/>
    </location>
</feature>
<dbReference type="GO" id="GO:0015074">
    <property type="term" value="P:DNA integration"/>
    <property type="evidence" value="ECO:0007669"/>
    <property type="project" value="InterPro"/>
</dbReference>
<dbReference type="InterPro" id="IPR041588">
    <property type="entry name" value="Integrase_H2C2"/>
</dbReference>
<dbReference type="PANTHER" id="PTHR37984">
    <property type="entry name" value="PROTEIN CBG26694"/>
    <property type="match status" value="1"/>
</dbReference>
<evidence type="ECO:0000259" key="11">
    <source>
        <dbReference type="PROSITE" id="PS50878"/>
    </source>
</evidence>
<dbReference type="WBParaSite" id="Hba_16859">
    <property type="protein sequence ID" value="Hba_16859"/>
    <property type="gene ID" value="Hba_16859"/>
</dbReference>
<evidence type="ECO:0000256" key="4">
    <source>
        <dbReference type="ARBA" id="ARBA00022722"/>
    </source>
</evidence>
<dbReference type="Pfam" id="PF23309">
    <property type="entry name" value="DUF7083"/>
    <property type="match status" value="1"/>
</dbReference>
<dbReference type="InterPro" id="IPR050951">
    <property type="entry name" value="Retrovirus_Pol_polyprotein"/>
</dbReference>
<dbReference type="Pfam" id="PF17917">
    <property type="entry name" value="RT_RNaseH"/>
    <property type="match status" value="1"/>
</dbReference>
<keyword evidence="5" id="KW-0255">Endonuclease</keyword>
<keyword evidence="8" id="KW-0863">Zinc-finger</keyword>
<feature type="domain" description="CCHC-type" evidence="10">
    <location>
        <begin position="197"/>
        <end position="212"/>
    </location>
</feature>
<dbReference type="InterPro" id="IPR043128">
    <property type="entry name" value="Rev_trsase/Diguanyl_cyclase"/>
</dbReference>
<dbReference type="InterPro" id="IPR000477">
    <property type="entry name" value="RT_dom"/>
</dbReference>
<dbReference type="InterPro" id="IPR055510">
    <property type="entry name" value="DUF7083"/>
</dbReference>
<dbReference type="Pfam" id="PF13975">
    <property type="entry name" value="gag-asp_proteas"/>
    <property type="match status" value="1"/>
</dbReference>
<dbReference type="CDD" id="cd09274">
    <property type="entry name" value="RNase_HI_RT_Ty3"/>
    <property type="match status" value="1"/>
</dbReference>
<dbReference type="Proteomes" id="UP000095283">
    <property type="component" value="Unplaced"/>
</dbReference>
<dbReference type="Gene3D" id="2.40.70.10">
    <property type="entry name" value="Acid Proteases"/>
    <property type="match status" value="1"/>
</dbReference>
<dbReference type="InterPro" id="IPR012337">
    <property type="entry name" value="RNaseH-like_sf"/>
</dbReference>
<dbReference type="GO" id="GO:0008270">
    <property type="term" value="F:zinc ion binding"/>
    <property type="evidence" value="ECO:0007669"/>
    <property type="project" value="UniProtKB-KW"/>
</dbReference>
<dbReference type="PROSITE" id="PS50878">
    <property type="entry name" value="RT_POL"/>
    <property type="match status" value="1"/>
</dbReference>
<evidence type="ECO:0000256" key="7">
    <source>
        <dbReference type="ARBA" id="ARBA00022918"/>
    </source>
</evidence>
<keyword evidence="13" id="KW-1185">Reference proteome</keyword>
<dbReference type="FunFam" id="1.10.340.70:FF:000003">
    <property type="entry name" value="Protein CBG25708"/>
    <property type="match status" value="1"/>
</dbReference>
<evidence type="ECO:0000259" key="12">
    <source>
        <dbReference type="PROSITE" id="PS50994"/>
    </source>
</evidence>
<name>A0A1I7XH92_HETBA</name>
<dbReference type="PROSITE" id="PS50994">
    <property type="entry name" value="INTEGRASE"/>
    <property type="match status" value="1"/>
</dbReference>
<keyword evidence="3" id="KW-0548">Nucleotidyltransferase</keyword>
<dbReference type="InterPro" id="IPR021109">
    <property type="entry name" value="Peptidase_aspartic_dom_sf"/>
</dbReference>
<keyword evidence="7" id="KW-0695">RNA-directed DNA polymerase</keyword>
<dbReference type="InterPro" id="IPR036397">
    <property type="entry name" value="RNaseH_sf"/>
</dbReference>
<dbReference type="InterPro" id="IPR001584">
    <property type="entry name" value="Integrase_cat-core"/>
</dbReference>
<sequence length="1220" mass="138776">MAINITIDQLQEVIKATVMAIRGTEASPVPTTFTTTEVTRYISNRIVDFTYDPDNGCTFEIWYQRYEDFIKIDGSCLDDFAQARIVTSKLDQTVYAKFSNHILPRKVNSLGLEETVNVLRTLFGYKRSTFYRRIHCLQTERRPTDDLHTYAGIVNHRCEMFDRTNLTDDQFKLHHHPHATAVDKITGSKTPHTESTCHKCGRTGHLAKVCEKQRKPITKKRNIQAVIASNHQEHLKTRRKFLAMKINGQPLKMQLDTGADITMVNQTAWKKIGAPKLDEPSISARTADGKQLPLLGVFTCTYEYNNFRVQGQCHVAETTQLLGLDWINSIPELCNPIEAICCHVPTISLDLVNRFPGVFKTGLGHCTRIKAHIQTKPNATPVFRKTRPEIDRLVAQNVIYKVDHSEWAAPVVAVSKKDGSIRLCADFSTGLNDATEPHNHPLPTTEEIDLAEAYLQVEVDEDSKKILTLNTHRGLFRYNRLPFGVKAAPGIFQQIMDSMLTGLSGATAYLDDLIVCGSTIDEYNQRLEDALSRIEEYGLRVKLDKCNFLQTQINYLGFIINQDGRKPDPKKTIAISRMPPPQDCAQLRSFLGLINYYGSFVPMMHNLRAPLDALLKKDVQFKWSVKEILSSNLLLTHFDSKENIVIAADASNYGIGAVISHRYKNGTEKAIYHVSRTLTAIEKEELALVFAVRKFHRFIFGRPFTLLTDHKPLLAIFGSKKGVPVISANRLQRWATMLLYRATTSFGQADALSRLIETQQESRSPEETVIAAVDADIVAEFESHIRTLPITATQIQKATRNDKLLSRIMEFTIEGNWPKITMDSPEWCFFNRRESLSTIQNCLFFGHRIVILGSFQRRVLLTLHEGHPGMSRMKMLARSHVYWPHIDNHIEKFVRNCSRCVAASKNPRKAELNSWPNANEPWARIHIDFAGPLEGRSYLVVVDAYSKWPEVFEMTSTSTGATIATLHKLFAQFGNPETLDFCKARGIDHIRSPPYHPQSNGQAERFVDTFKRALIKQKGERTTSAAIMTFLQTYRSSPCPSISDYKSPAELFIGRRIRTTIDLLKPTKNHPRTRNKLMEQQFNSHHVFNIDEHVYAMDLRTKQSKWTSKIGHVLYELVLDGNTIRRHANQLKHRNRDTIMEDIDFPLSSTKIDELPDQSGRNTAEEGKDLVSSTLHCSPARNVGISENKPMRIHPTRSRGAPSRLEVNPHTRSYIPDRKN</sequence>
<keyword evidence="8" id="KW-0479">Metal-binding</keyword>
<dbReference type="Pfam" id="PF00078">
    <property type="entry name" value="RVT_1"/>
    <property type="match status" value="1"/>
</dbReference>
<dbReference type="EC" id="2.7.7.49" evidence="1"/>
<dbReference type="GO" id="GO:0004519">
    <property type="term" value="F:endonuclease activity"/>
    <property type="evidence" value="ECO:0007669"/>
    <property type="project" value="UniProtKB-KW"/>
</dbReference>
<keyword evidence="2" id="KW-0808">Transferase</keyword>
<dbReference type="CDD" id="cd01647">
    <property type="entry name" value="RT_LTR"/>
    <property type="match status" value="1"/>
</dbReference>